<keyword evidence="1" id="KW-0732">Signal</keyword>
<dbReference type="Gene3D" id="3.60.21.10">
    <property type="match status" value="1"/>
</dbReference>
<dbReference type="GO" id="GO:0003993">
    <property type="term" value="F:acid phosphatase activity"/>
    <property type="evidence" value="ECO:0007669"/>
    <property type="project" value="InterPro"/>
</dbReference>
<evidence type="ECO:0000313" key="2">
    <source>
        <dbReference type="EMBL" id="GFA10191.1"/>
    </source>
</evidence>
<name>A0A699J443_TANCI</name>
<dbReference type="AlphaFoldDB" id="A0A699J443"/>
<dbReference type="PANTHER" id="PTHR22953">
    <property type="entry name" value="ACID PHOSPHATASE RELATED"/>
    <property type="match status" value="1"/>
</dbReference>
<gene>
    <name evidence="2" type="ORF">Tci_582163</name>
</gene>
<proteinExistence type="predicted"/>
<accession>A0A699J443</accession>
<sequence>MSDVFTCKTMPISGPKSYPKIGIVGDLGLAHNTTSTGCDTFVSLLHTTDQYKWLQWDLEKVDWGVTLWLVGVWHPPWYNTYVSHYKEVKCMRVSMEEILYNANEQTWDDKDTTIIKTIVDKLLDPSEEVDVAPFYTMFVGFSVLSQLSLHLEYFTSRVALVYLIISLGLPYNTTSDNWELAIELAGLVVIWERQRQNEMKIVNNGDGSS</sequence>
<evidence type="ECO:0000256" key="1">
    <source>
        <dbReference type="ARBA" id="ARBA00022729"/>
    </source>
</evidence>
<comment type="caution">
    <text evidence="2">The sequence shown here is derived from an EMBL/GenBank/DDBJ whole genome shotgun (WGS) entry which is preliminary data.</text>
</comment>
<dbReference type="InterPro" id="IPR039331">
    <property type="entry name" value="PAPs-like"/>
</dbReference>
<reference evidence="2" key="1">
    <citation type="journal article" date="2019" name="Sci. Rep.">
        <title>Draft genome of Tanacetum cinerariifolium, the natural source of mosquito coil.</title>
        <authorList>
            <person name="Yamashiro T."/>
            <person name="Shiraishi A."/>
            <person name="Satake H."/>
            <person name="Nakayama K."/>
        </authorList>
    </citation>
    <scope>NUCLEOTIDE SEQUENCE</scope>
</reference>
<dbReference type="PANTHER" id="PTHR22953:SF15">
    <property type="entry name" value="PURPLE ACID PHOSPHATASE 13"/>
    <property type="match status" value="1"/>
</dbReference>
<dbReference type="EMBL" id="BKCJ010369126">
    <property type="protein sequence ID" value="GFA10191.1"/>
    <property type="molecule type" value="Genomic_DNA"/>
</dbReference>
<organism evidence="2">
    <name type="scientific">Tanacetum cinerariifolium</name>
    <name type="common">Dalmatian daisy</name>
    <name type="synonym">Chrysanthemum cinerariifolium</name>
    <dbReference type="NCBI Taxonomy" id="118510"/>
    <lineage>
        <taxon>Eukaryota</taxon>
        <taxon>Viridiplantae</taxon>
        <taxon>Streptophyta</taxon>
        <taxon>Embryophyta</taxon>
        <taxon>Tracheophyta</taxon>
        <taxon>Spermatophyta</taxon>
        <taxon>Magnoliopsida</taxon>
        <taxon>eudicotyledons</taxon>
        <taxon>Gunneridae</taxon>
        <taxon>Pentapetalae</taxon>
        <taxon>asterids</taxon>
        <taxon>campanulids</taxon>
        <taxon>Asterales</taxon>
        <taxon>Asteraceae</taxon>
        <taxon>Asteroideae</taxon>
        <taxon>Anthemideae</taxon>
        <taxon>Anthemidinae</taxon>
        <taxon>Tanacetum</taxon>
    </lineage>
</organism>
<protein>
    <submittedName>
        <fullName evidence="2">Purple acid phosphatase 15</fullName>
    </submittedName>
</protein>
<dbReference type="InterPro" id="IPR029052">
    <property type="entry name" value="Metallo-depent_PP-like"/>
</dbReference>
<dbReference type="SUPFAM" id="SSF56300">
    <property type="entry name" value="Metallo-dependent phosphatases"/>
    <property type="match status" value="1"/>
</dbReference>